<comment type="caution">
    <text evidence="2">The sequence shown here is derived from an EMBL/GenBank/DDBJ whole genome shotgun (WGS) entry which is preliminary data.</text>
</comment>
<proteinExistence type="predicted"/>
<evidence type="ECO:0000256" key="1">
    <source>
        <dbReference type="SAM" id="SignalP"/>
    </source>
</evidence>
<feature type="signal peptide" evidence="1">
    <location>
        <begin position="1"/>
        <end position="20"/>
    </location>
</feature>
<dbReference type="Proteomes" id="UP000696280">
    <property type="component" value="Unassembled WGS sequence"/>
</dbReference>
<organism evidence="2 3">
    <name type="scientific">Hymenoscyphus fraxineus</name>
    <dbReference type="NCBI Taxonomy" id="746836"/>
    <lineage>
        <taxon>Eukaryota</taxon>
        <taxon>Fungi</taxon>
        <taxon>Dikarya</taxon>
        <taxon>Ascomycota</taxon>
        <taxon>Pezizomycotina</taxon>
        <taxon>Leotiomycetes</taxon>
        <taxon>Helotiales</taxon>
        <taxon>Helotiaceae</taxon>
        <taxon>Hymenoscyphus</taxon>
    </lineage>
</organism>
<keyword evidence="3" id="KW-1185">Reference proteome</keyword>
<evidence type="ECO:0000313" key="2">
    <source>
        <dbReference type="EMBL" id="CAG8959176.1"/>
    </source>
</evidence>
<protein>
    <recommendedName>
        <fullName evidence="4">Cyanovirin-N domain-containing protein</fullName>
    </recommendedName>
</protein>
<dbReference type="AlphaFoldDB" id="A0A9N9L605"/>
<keyword evidence="1" id="KW-0732">Signal</keyword>
<feature type="chain" id="PRO_5040507881" description="Cyanovirin-N domain-containing protein" evidence="1">
    <location>
        <begin position="21"/>
        <end position="104"/>
    </location>
</feature>
<gene>
    <name evidence="2" type="ORF">HYFRA_00013040</name>
</gene>
<evidence type="ECO:0008006" key="4">
    <source>
        <dbReference type="Google" id="ProtNLM"/>
    </source>
</evidence>
<name>A0A9N9L605_9HELO</name>
<sequence>MRFSTISVLALSALSTGVAADFFASCLDKNNNGFLTIFNNEKSKAACELHVTNGIAGKLCGDCVFRDDPTKTGDEKCFSKDGNIDSKAWDMLCKQQGAAGSLTE</sequence>
<reference evidence="2" key="1">
    <citation type="submission" date="2021-07" db="EMBL/GenBank/DDBJ databases">
        <authorList>
            <person name="Durling M."/>
        </authorList>
    </citation>
    <scope>NUCLEOTIDE SEQUENCE</scope>
</reference>
<accession>A0A9N9L605</accession>
<dbReference type="EMBL" id="CAJVRL010000089">
    <property type="protein sequence ID" value="CAG8959176.1"/>
    <property type="molecule type" value="Genomic_DNA"/>
</dbReference>
<evidence type="ECO:0000313" key="3">
    <source>
        <dbReference type="Proteomes" id="UP000696280"/>
    </source>
</evidence>
<dbReference type="OrthoDB" id="10341812at2759"/>